<keyword evidence="10" id="KW-1185">Reference proteome</keyword>
<dbReference type="InterPro" id="IPR044974">
    <property type="entry name" value="Disease_R_plants"/>
</dbReference>
<dbReference type="SUPFAM" id="SSF52058">
    <property type="entry name" value="L domain-like"/>
    <property type="match status" value="1"/>
</dbReference>
<dbReference type="Pfam" id="PF07725">
    <property type="entry name" value="LRR_3"/>
    <property type="match status" value="1"/>
</dbReference>
<evidence type="ECO:0000313" key="9">
    <source>
        <dbReference type="EMBL" id="EOA12862.1"/>
    </source>
</evidence>
<dbReference type="InterPro" id="IPR042197">
    <property type="entry name" value="Apaf_helical"/>
</dbReference>
<dbReference type="eggNOG" id="ENOG502SI7S">
    <property type="taxonomic scope" value="Eukaryota"/>
</dbReference>
<dbReference type="OrthoDB" id="1056321at2759"/>
<dbReference type="Gene3D" id="3.80.10.10">
    <property type="entry name" value="Ribonuclease Inhibitor"/>
    <property type="match status" value="2"/>
</dbReference>
<dbReference type="FunFam" id="3.80.10.10:FF:000386">
    <property type="entry name" value="Disease resistance protein RPS4"/>
    <property type="match status" value="1"/>
</dbReference>
<evidence type="ECO:0000256" key="3">
    <source>
        <dbReference type="ARBA" id="ARBA00022737"/>
    </source>
</evidence>
<protein>
    <recommendedName>
        <fullName evidence="1">ADP-ribosyl cyclase/cyclic ADP-ribose hydrolase</fullName>
        <ecNumber evidence="1">3.2.2.6</ecNumber>
    </recommendedName>
</protein>
<name>R0EUQ5_9BRAS</name>
<dbReference type="SUPFAM" id="SSF52540">
    <property type="entry name" value="P-loop containing nucleoside triphosphate hydrolases"/>
    <property type="match status" value="1"/>
</dbReference>
<accession>R0EUQ5</accession>
<dbReference type="EMBL" id="KB870812">
    <property type="protein sequence ID" value="EOA12862.1"/>
    <property type="molecule type" value="Genomic_DNA"/>
</dbReference>
<dbReference type="GO" id="GO:0006952">
    <property type="term" value="P:defense response"/>
    <property type="evidence" value="ECO:0007669"/>
    <property type="project" value="InterPro"/>
</dbReference>
<evidence type="ECO:0000256" key="5">
    <source>
        <dbReference type="ARBA" id="ARBA00047304"/>
    </source>
</evidence>
<evidence type="ECO:0000259" key="7">
    <source>
        <dbReference type="Pfam" id="PF00931"/>
    </source>
</evidence>
<evidence type="ECO:0000256" key="4">
    <source>
        <dbReference type="ARBA" id="ARBA00023027"/>
    </source>
</evidence>
<dbReference type="AlphaFoldDB" id="R0EUQ5"/>
<dbReference type="InterPro" id="IPR045344">
    <property type="entry name" value="C-JID"/>
</dbReference>
<feature type="domain" description="NB-ARC" evidence="7">
    <location>
        <begin position="1"/>
        <end position="147"/>
    </location>
</feature>
<reference evidence="10" key="1">
    <citation type="journal article" date="2013" name="Nat. Genet.">
        <title>The Capsella rubella genome and the genomic consequences of rapid mating system evolution.</title>
        <authorList>
            <person name="Slotte T."/>
            <person name="Hazzouri K.M."/>
            <person name="Agren J.A."/>
            <person name="Koenig D."/>
            <person name="Maumus F."/>
            <person name="Guo Y.L."/>
            <person name="Steige K."/>
            <person name="Platts A.E."/>
            <person name="Escobar J.S."/>
            <person name="Newman L.K."/>
            <person name="Wang W."/>
            <person name="Mandakova T."/>
            <person name="Vello E."/>
            <person name="Smith L.M."/>
            <person name="Henz S.R."/>
            <person name="Steffen J."/>
            <person name="Takuno S."/>
            <person name="Brandvain Y."/>
            <person name="Coop G."/>
            <person name="Andolfatto P."/>
            <person name="Hu T.T."/>
            <person name="Blanchette M."/>
            <person name="Clark R.M."/>
            <person name="Quesneville H."/>
            <person name="Nordborg M."/>
            <person name="Gaut B.S."/>
            <person name="Lysak M.A."/>
            <person name="Jenkins J."/>
            <person name="Grimwood J."/>
            <person name="Chapman J."/>
            <person name="Prochnik S."/>
            <person name="Shu S."/>
            <person name="Rokhsar D."/>
            <person name="Schmutz J."/>
            <person name="Weigel D."/>
            <person name="Wright S.I."/>
        </authorList>
    </citation>
    <scope>NUCLEOTIDE SEQUENCE [LARGE SCALE GENOMIC DNA]</scope>
    <source>
        <strain evidence="10">cv. Monte Gargano</strain>
    </source>
</reference>
<evidence type="ECO:0000313" key="10">
    <source>
        <dbReference type="Proteomes" id="UP000029121"/>
    </source>
</evidence>
<gene>
    <name evidence="9" type="ORF">CARUB_v10025831mg</name>
</gene>
<dbReference type="InterPro" id="IPR011713">
    <property type="entry name" value="Leu-rich_rpt_3"/>
</dbReference>
<keyword evidence="3" id="KW-0677">Repeat</keyword>
<dbReference type="PANTHER" id="PTHR11017">
    <property type="entry name" value="LEUCINE-RICH REPEAT-CONTAINING PROTEIN"/>
    <property type="match status" value="1"/>
</dbReference>
<keyword evidence="4" id="KW-0520">NAD</keyword>
<dbReference type="Pfam" id="PF00931">
    <property type="entry name" value="NB-ARC"/>
    <property type="match status" value="1"/>
</dbReference>
<dbReference type="Pfam" id="PF20160">
    <property type="entry name" value="C-JID"/>
    <property type="match status" value="1"/>
</dbReference>
<dbReference type="PRINTS" id="PR00364">
    <property type="entry name" value="DISEASERSIST"/>
</dbReference>
<dbReference type="Gene3D" id="1.10.8.430">
    <property type="entry name" value="Helical domain of apoptotic protease-activating factors"/>
    <property type="match status" value="1"/>
</dbReference>
<dbReference type="InterPro" id="IPR002182">
    <property type="entry name" value="NB-ARC"/>
</dbReference>
<dbReference type="GO" id="GO:0043531">
    <property type="term" value="F:ADP binding"/>
    <property type="evidence" value="ECO:0007669"/>
    <property type="project" value="InterPro"/>
</dbReference>
<dbReference type="PANTHER" id="PTHR11017:SF589">
    <property type="entry name" value="ADP-RIBOSYL CYCLASE_CYCLIC ADP-RIBOSE HYDROLASE-RELATED"/>
    <property type="match status" value="1"/>
</dbReference>
<comment type="catalytic activity">
    <reaction evidence="5">
        <text>NAD(+) + H2O = ADP-D-ribose + nicotinamide + H(+)</text>
        <dbReference type="Rhea" id="RHEA:16301"/>
        <dbReference type="ChEBI" id="CHEBI:15377"/>
        <dbReference type="ChEBI" id="CHEBI:15378"/>
        <dbReference type="ChEBI" id="CHEBI:17154"/>
        <dbReference type="ChEBI" id="CHEBI:57540"/>
        <dbReference type="ChEBI" id="CHEBI:57967"/>
        <dbReference type="EC" id="3.2.2.6"/>
    </reaction>
    <physiologicalReaction direction="left-to-right" evidence="5">
        <dbReference type="Rhea" id="RHEA:16302"/>
    </physiologicalReaction>
</comment>
<feature type="region of interest" description="Disordered" evidence="6">
    <location>
        <begin position="902"/>
        <end position="941"/>
    </location>
</feature>
<evidence type="ECO:0000256" key="6">
    <source>
        <dbReference type="SAM" id="MobiDB-lite"/>
    </source>
</evidence>
<evidence type="ECO:0000256" key="2">
    <source>
        <dbReference type="ARBA" id="ARBA00022614"/>
    </source>
</evidence>
<dbReference type="Gene3D" id="3.40.50.300">
    <property type="entry name" value="P-loop containing nucleotide triphosphate hydrolases"/>
    <property type="match status" value="1"/>
</dbReference>
<feature type="compositionally biased region" description="Polar residues" evidence="6">
    <location>
        <begin position="923"/>
        <end position="934"/>
    </location>
</feature>
<keyword evidence="2" id="KW-0433">Leucine-rich repeat</keyword>
<dbReference type="InterPro" id="IPR032675">
    <property type="entry name" value="LRR_dom_sf"/>
</dbReference>
<dbReference type="GO" id="GO:0061809">
    <property type="term" value="F:NAD+ nucleosidase activity, cyclic ADP-ribose generating"/>
    <property type="evidence" value="ECO:0007669"/>
    <property type="project" value="UniProtKB-EC"/>
</dbReference>
<sequence>MPGIGKTTLATELFNRYKYKFCRCVNFLKIGDKWSKFGADRLRKMFLEALLQVTNISDDDDDDDDATHGCLESKLLSNKVFVVLDDVTRARQLQVLLGNRNWIKEGSRIVITTRDRTLITELDPNPYVVPRLNLGDGLSYFSFYAFEARDCTHEDEIFKQMSREFVDYARGNPLALRMLGKDLRWKGEAQWKAWLDTSAKCPHKIIQNLLTSSYNQLSEKEKDVFLDIACFFRSEDEYYARSLLDSGDCESFQAVREITDLSHKFLISISGGCVEMPDLLHTFAMELCSSSSCGVNQEKRRLWNWNYIIAALHGKMETQSVRGISLDMSKVTKMSLESSVFTNMCNLRYLKLYSSTCPLECEGDCKLNFPDGLSFPLEEVRYLDWLKFPLKELPSDFSPKNLVDLRLPYSKIKQVWKVSKETPKLKWVDLNNSRMLQKLSGFSKAPNLLRLNLEGCTSLECLSEEMKTMESLVFLNLRGCTSLRSLPEMNLRSLTTLILSGCFNLREFRLISENIESLYLDGTAIMDLPTDIVKLQRLILLNLKECRRLENIPECIGKLKAVQELILSGCSNLKSFPNLEDTMENFRVLLLDGTSVLEMPKIISRSNSLSYLRRLSFRGNDVISSLGSDISQLYHLKWLDLKYCKKLRSLSTLPPNLQCLDAHDCISLQTVTSPLAFLMPTEDTHSMFIFTNCCKLNEAAKNDIASHILTKCRLISDDHHNESFVFRALIGTCYPGYEVPPWFSHQAFSSVLEPKLPPHWCDSKFRGLALCAIVSFSGYRDKKNLLLVKCTCEFENLDASCSQFSVPVGGWFEQGNEPRTVESDHVFIGYISWLNIKKRQEEKYKSGCVPTKANLTFSVTDETGEVIAQCKIEKCGFGLVYEPEDEVSKVVSLAAARTRMNGESRQSEESILTSSECDYPAESPTTANSTNLNGSFGEARG</sequence>
<organism evidence="9 10">
    <name type="scientific">Capsella rubella</name>
    <dbReference type="NCBI Taxonomy" id="81985"/>
    <lineage>
        <taxon>Eukaryota</taxon>
        <taxon>Viridiplantae</taxon>
        <taxon>Streptophyta</taxon>
        <taxon>Embryophyta</taxon>
        <taxon>Tracheophyta</taxon>
        <taxon>Spermatophyta</taxon>
        <taxon>Magnoliopsida</taxon>
        <taxon>eudicotyledons</taxon>
        <taxon>Gunneridae</taxon>
        <taxon>Pentapetalae</taxon>
        <taxon>rosids</taxon>
        <taxon>malvids</taxon>
        <taxon>Brassicales</taxon>
        <taxon>Brassicaceae</taxon>
        <taxon>Camelineae</taxon>
        <taxon>Capsella</taxon>
    </lineage>
</organism>
<evidence type="ECO:0000259" key="8">
    <source>
        <dbReference type="Pfam" id="PF20160"/>
    </source>
</evidence>
<dbReference type="Proteomes" id="UP000029121">
    <property type="component" value="Unassembled WGS sequence"/>
</dbReference>
<feature type="domain" description="C-JID" evidence="8">
    <location>
        <begin position="735"/>
        <end position="885"/>
    </location>
</feature>
<dbReference type="EC" id="3.2.2.6" evidence="1"/>
<evidence type="ECO:0000256" key="1">
    <source>
        <dbReference type="ARBA" id="ARBA00011982"/>
    </source>
</evidence>
<dbReference type="KEGG" id="crb:17874590"/>
<dbReference type="InterPro" id="IPR027417">
    <property type="entry name" value="P-loop_NTPase"/>
</dbReference>
<proteinExistence type="predicted"/>